<dbReference type="GO" id="GO:0003697">
    <property type="term" value="F:single-stranded DNA binding"/>
    <property type="evidence" value="ECO:0007669"/>
    <property type="project" value="TreeGrafter"/>
</dbReference>
<evidence type="ECO:0008006" key="3">
    <source>
        <dbReference type="Google" id="ProtNLM"/>
    </source>
</evidence>
<dbReference type="PANTHER" id="PTHR28653:SF1">
    <property type="entry name" value="ATPASE SWSAP1"/>
    <property type="match status" value="1"/>
</dbReference>
<keyword evidence="2" id="KW-1185">Reference proteome</keyword>
<comment type="caution">
    <text evidence="1">The sequence shown here is derived from an EMBL/GenBank/DDBJ whole genome shotgun (WGS) entry which is preliminary data.</text>
</comment>
<dbReference type="PANTHER" id="PTHR28653">
    <property type="match status" value="1"/>
</dbReference>
<name>A0A6G0XPK4_9STRA</name>
<evidence type="ECO:0000313" key="2">
    <source>
        <dbReference type="Proteomes" id="UP000481153"/>
    </source>
</evidence>
<accession>A0A6G0XPK4</accession>
<reference evidence="1 2" key="1">
    <citation type="submission" date="2019-07" db="EMBL/GenBank/DDBJ databases">
        <title>Genomics analysis of Aphanomyces spp. identifies a new class of oomycete effector associated with host adaptation.</title>
        <authorList>
            <person name="Gaulin E."/>
        </authorList>
    </citation>
    <scope>NUCLEOTIDE SEQUENCE [LARGE SCALE GENOMIC DNA]</scope>
    <source>
        <strain evidence="1 2">ATCC 201684</strain>
    </source>
</reference>
<dbReference type="AlphaFoldDB" id="A0A6G0XPK4"/>
<proteinExistence type="predicted"/>
<organism evidence="1 2">
    <name type="scientific">Aphanomyces euteiches</name>
    <dbReference type="NCBI Taxonomy" id="100861"/>
    <lineage>
        <taxon>Eukaryota</taxon>
        <taxon>Sar</taxon>
        <taxon>Stramenopiles</taxon>
        <taxon>Oomycota</taxon>
        <taxon>Saprolegniomycetes</taxon>
        <taxon>Saprolegniales</taxon>
        <taxon>Verrucalvaceae</taxon>
        <taxon>Aphanomyces</taxon>
    </lineage>
</organism>
<dbReference type="Proteomes" id="UP000481153">
    <property type="component" value="Unassembled WGS sequence"/>
</dbReference>
<gene>
    <name evidence="1" type="ORF">Ae201684_002845</name>
</gene>
<dbReference type="EMBL" id="VJMJ01000030">
    <property type="protein sequence ID" value="KAF0742178.1"/>
    <property type="molecule type" value="Genomic_DNA"/>
</dbReference>
<sequence>MERCFTHREDGSVACENVEKEVAKITSDISMMLWHGPPCSGKSSLAFQYAFDVVRAATRTDLSSDEPLPFVVLVCHESVKGKAGFVPIQPCDSCQTPVKSGRDVLHWERIRIKYLKNAAELCHFACSFHLLGGRCIALIVDDFDLFWDDSPPIPEVYRCLAFLKDTVEYMQHAHGEGQVVVVSSTSAFSKQERHRMRRWFPLLLELVPHAHANTFAMQEELPSPQPPASLILQDWAAYMPHFPVPYRIIYAFEPNSSMVHPHFIFTPRSPTKACLSFRHPPQDIAH</sequence>
<dbReference type="GO" id="GO:0000724">
    <property type="term" value="P:double-strand break repair via homologous recombination"/>
    <property type="evidence" value="ECO:0007669"/>
    <property type="project" value="TreeGrafter"/>
</dbReference>
<protein>
    <recommendedName>
        <fullName evidence="3">ATPase AAA-type core domain-containing protein</fullName>
    </recommendedName>
</protein>
<evidence type="ECO:0000313" key="1">
    <source>
        <dbReference type="EMBL" id="KAF0742178.1"/>
    </source>
</evidence>
<dbReference type="GO" id="GO:0097196">
    <property type="term" value="C:Shu complex"/>
    <property type="evidence" value="ECO:0007669"/>
    <property type="project" value="TreeGrafter"/>
</dbReference>
<dbReference type="VEuPathDB" id="FungiDB:AeMF1_002167"/>